<keyword evidence="2" id="KW-1185">Reference proteome</keyword>
<dbReference type="EMBL" id="MU005621">
    <property type="protein sequence ID" value="KAF2677512.1"/>
    <property type="molecule type" value="Genomic_DNA"/>
</dbReference>
<evidence type="ECO:0000313" key="2">
    <source>
        <dbReference type="Proteomes" id="UP000799291"/>
    </source>
</evidence>
<protein>
    <submittedName>
        <fullName evidence="1">Uncharacterized protein</fullName>
    </submittedName>
</protein>
<name>A0A6G1IH28_9PLEO</name>
<reference evidence="1" key="1">
    <citation type="journal article" date="2020" name="Stud. Mycol.">
        <title>101 Dothideomycetes genomes: a test case for predicting lifestyles and emergence of pathogens.</title>
        <authorList>
            <person name="Haridas S."/>
            <person name="Albert R."/>
            <person name="Binder M."/>
            <person name="Bloem J."/>
            <person name="Labutti K."/>
            <person name="Salamov A."/>
            <person name="Andreopoulos B."/>
            <person name="Baker S."/>
            <person name="Barry K."/>
            <person name="Bills G."/>
            <person name="Bluhm B."/>
            <person name="Cannon C."/>
            <person name="Castanera R."/>
            <person name="Culley D."/>
            <person name="Daum C."/>
            <person name="Ezra D."/>
            <person name="Gonzalez J."/>
            <person name="Henrissat B."/>
            <person name="Kuo A."/>
            <person name="Liang C."/>
            <person name="Lipzen A."/>
            <person name="Lutzoni F."/>
            <person name="Magnuson J."/>
            <person name="Mondo S."/>
            <person name="Nolan M."/>
            <person name="Ohm R."/>
            <person name="Pangilinan J."/>
            <person name="Park H.-J."/>
            <person name="Ramirez L."/>
            <person name="Alfaro M."/>
            <person name="Sun H."/>
            <person name="Tritt A."/>
            <person name="Yoshinaga Y."/>
            <person name="Zwiers L.-H."/>
            <person name="Turgeon B."/>
            <person name="Goodwin S."/>
            <person name="Spatafora J."/>
            <person name="Crous P."/>
            <person name="Grigoriev I."/>
        </authorList>
    </citation>
    <scope>NUCLEOTIDE SEQUENCE</scope>
    <source>
        <strain evidence="1">CBS 122367</strain>
    </source>
</reference>
<dbReference type="Proteomes" id="UP000799291">
    <property type="component" value="Unassembled WGS sequence"/>
</dbReference>
<dbReference type="AlphaFoldDB" id="A0A6G1IH28"/>
<proteinExistence type="predicted"/>
<organism evidence="1 2">
    <name type="scientific">Lentithecium fluviatile CBS 122367</name>
    <dbReference type="NCBI Taxonomy" id="1168545"/>
    <lineage>
        <taxon>Eukaryota</taxon>
        <taxon>Fungi</taxon>
        <taxon>Dikarya</taxon>
        <taxon>Ascomycota</taxon>
        <taxon>Pezizomycotina</taxon>
        <taxon>Dothideomycetes</taxon>
        <taxon>Pleosporomycetidae</taxon>
        <taxon>Pleosporales</taxon>
        <taxon>Massarineae</taxon>
        <taxon>Lentitheciaceae</taxon>
        <taxon>Lentithecium</taxon>
    </lineage>
</organism>
<accession>A0A6G1IH28</accession>
<gene>
    <name evidence="1" type="ORF">K458DRAFT_436451</name>
</gene>
<evidence type="ECO:0000313" key="1">
    <source>
        <dbReference type="EMBL" id="KAF2677512.1"/>
    </source>
</evidence>
<sequence>MLFSTTPPLPDFWSHIYTITPAHQKLPTLEATNDERKHNWDREAWDRATGPRVLKAVDRLNIQDVDSNELLLQQGLVTGVRGDDSGASLNRVLIVDTYQHREEPLFILCVVVWLYSRKDLKDDGITHAWSYENGYMLSSCFQVLPADSIRRLVDSELLEYPSIDVDGLDTENVLRVVDGEHRRVWPLSKTPQCDVSRAVKARSEMLQLRKDDTSQAEGT</sequence>